<proteinExistence type="inferred from homology"/>
<dbReference type="RefSeq" id="WP_379906743.1">
    <property type="nucleotide sequence ID" value="NZ_JBHRTR010000054.1"/>
</dbReference>
<keyword evidence="4" id="KW-1185">Reference proteome</keyword>
<dbReference type="Pfam" id="PF03237">
    <property type="entry name" value="Terminase_6N"/>
    <property type="match status" value="1"/>
</dbReference>
<reference evidence="4" key="1">
    <citation type="journal article" date="2019" name="Int. J. Syst. Evol. Microbiol.">
        <title>The Global Catalogue of Microorganisms (GCM) 10K type strain sequencing project: providing services to taxonomists for standard genome sequencing and annotation.</title>
        <authorList>
            <consortium name="The Broad Institute Genomics Platform"/>
            <consortium name="The Broad Institute Genome Sequencing Center for Infectious Disease"/>
            <person name="Wu L."/>
            <person name="Ma J."/>
        </authorList>
    </citation>
    <scope>NUCLEOTIDE SEQUENCE [LARGE SCALE GENOMIC DNA]</scope>
    <source>
        <strain evidence="4">KCTC 42964</strain>
    </source>
</reference>
<evidence type="ECO:0000256" key="1">
    <source>
        <dbReference type="ARBA" id="ARBA00022612"/>
    </source>
</evidence>
<dbReference type="InterPro" id="IPR027417">
    <property type="entry name" value="P-loop_NTPase"/>
</dbReference>
<evidence type="ECO:0000313" key="4">
    <source>
        <dbReference type="Proteomes" id="UP001595528"/>
    </source>
</evidence>
<protein>
    <submittedName>
        <fullName evidence="3">Terminase large subunit domain-containing protein</fullName>
    </submittedName>
</protein>
<dbReference type="Gene3D" id="3.30.420.280">
    <property type="match status" value="1"/>
</dbReference>
<keyword evidence="1" id="KW-1188">Viral release from host cell</keyword>
<comment type="caution">
    <text evidence="3">The sequence shown here is derived from an EMBL/GenBank/DDBJ whole genome shotgun (WGS) entry which is preliminary data.</text>
</comment>
<dbReference type="HAMAP" id="MF_04148">
    <property type="entry name" value="TERL_BPP22"/>
    <property type="match status" value="1"/>
</dbReference>
<name>A0ABV7LA32_9PROT</name>
<dbReference type="Gene3D" id="3.40.50.300">
    <property type="entry name" value="P-loop containing nucleotide triphosphate hydrolases"/>
    <property type="match status" value="1"/>
</dbReference>
<dbReference type="InterPro" id="IPR035421">
    <property type="entry name" value="Terminase_6C"/>
</dbReference>
<dbReference type="InterPro" id="IPR044265">
    <property type="entry name" value="Terminase_large_su_BPP22"/>
</dbReference>
<evidence type="ECO:0000259" key="2">
    <source>
        <dbReference type="Pfam" id="PF17289"/>
    </source>
</evidence>
<sequence>MRRLRPREVEALLADLAAVESRRRLEDYRPYPKQAAFHRAGASHRERLLRAGNQLGKTWCGGAEAAYHLTGLYPDWWRGRRWARPVMAWAAGHTGEATRDTVQRVLLGRPGSPGTGLIPAAALGSAMAARGQGGLVDRVTVAHAAGGQSVLKFKTYDQGRERWQGETLDFVWFDEEPPADVYSEGLTRTNATGGLVWLTFTPLLGMSEVVRRFLMEHSPDRADICMTIEDAAHIPPDARARILAAYPPHEREARARGVPALGSGRIFPVAESLLAVAAFPLPPHWVLLGAIDFGWDHPTAAVRLAWDRDADIVYLTACYRVVEAVPAIHAAALKPWGPAMPWAWPHDGVNRSPGGGKPLAQQYREAGLNMLADRAAFADGSTSVEAGLMELLQRMQTGRLKVFAHLADWFEEFRLYHRKDGRVVKQADDLMDATRYGIMCLRHARADERLLPPPPASEGGASDSWMG</sequence>
<accession>A0ABV7LA32</accession>
<feature type="domain" description="Terminase large subunit gp17-like C-terminal" evidence="2">
    <location>
        <begin position="290"/>
        <end position="439"/>
    </location>
</feature>
<dbReference type="EMBL" id="JBHRTR010000054">
    <property type="protein sequence ID" value="MFC3231276.1"/>
    <property type="molecule type" value="Genomic_DNA"/>
</dbReference>
<dbReference type="Pfam" id="PF17289">
    <property type="entry name" value="Terminase_6C"/>
    <property type="match status" value="1"/>
</dbReference>
<organism evidence="3 4">
    <name type="scientific">Marinibaculum pumilum</name>
    <dbReference type="NCBI Taxonomy" id="1766165"/>
    <lineage>
        <taxon>Bacteria</taxon>
        <taxon>Pseudomonadati</taxon>
        <taxon>Pseudomonadota</taxon>
        <taxon>Alphaproteobacteria</taxon>
        <taxon>Rhodospirillales</taxon>
        <taxon>Rhodospirillaceae</taxon>
        <taxon>Marinibaculum</taxon>
    </lineage>
</organism>
<gene>
    <name evidence="3" type="ORF">ACFOGJ_28770</name>
</gene>
<evidence type="ECO:0000313" key="3">
    <source>
        <dbReference type="EMBL" id="MFC3231276.1"/>
    </source>
</evidence>
<dbReference type="Proteomes" id="UP001595528">
    <property type="component" value="Unassembled WGS sequence"/>
</dbReference>